<dbReference type="InterPro" id="IPR027580">
    <property type="entry name" value="EXLDI"/>
</dbReference>
<protein>
    <recommendedName>
        <fullName evidence="3">EXLDI protein</fullName>
    </recommendedName>
</protein>
<evidence type="ECO:0000313" key="2">
    <source>
        <dbReference type="Proteomes" id="UP000011676"/>
    </source>
</evidence>
<organism evidence="1 2">
    <name type="scientific">Streptococcus mutans SM6</name>
    <dbReference type="NCBI Taxonomy" id="857119"/>
    <lineage>
        <taxon>Bacteria</taxon>
        <taxon>Bacillati</taxon>
        <taxon>Bacillota</taxon>
        <taxon>Bacilli</taxon>
        <taxon>Lactobacillales</taxon>
        <taxon>Streptococcaceae</taxon>
        <taxon>Streptococcus</taxon>
    </lineage>
</organism>
<dbReference type="EMBL" id="AHSR01000026">
    <property type="protein sequence ID" value="EMC23705.1"/>
    <property type="molecule type" value="Genomic_DNA"/>
</dbReference>
<dbReference type="Proteomes" id="UP000011676">
    <property type="component" value="Unassembled WGS sequence"/>
</dbReference>
<proteinExistence type="predicted"/>
<accession>A0A829BUX6</accession>
<dbReference type="RefSeq" id="WP_002283174.1">
    <property type="nucleotide sequence ID" value="NZ_AHSR01000026.1"/>
</dbReference>
<evidence type="ECO:0000313" key="1">
    <source>
        <dbReference type="EMBL" id="EMC23705.1"/>
    </source>
</evidence>
<dbReference type="NCBIfam" id="TIGR04342">
    <property type="entry name" value="EXLDI"/>
    <property type="match status" value="1"/>
</dbReference>
<gene>
    <name evidence="1" type="ORF">SMU82_06274</name>
</gene>
<reference evidence="1 2" key="1">
    <citation type="journal article" date="2013" name="Mol. Biol. Evol.">
        <title>Evolutionary and population genomics of the cavity causing bacteria Streptococcus mutans.</title>
        <authorList>
            <person name="Cornejo O.E."/>
            <person name="Lefebure T."/>
            <person name="Pavinski Bitar P.D."/>
            <person name="Lang P."/>
            <person name="Richards V.P."/>
            <person name="Eilertson K."/>
            <person name="Do T."/>
            <person name="Beighton D."/>
            <person name="Zeng L."/>
            <person name="Ahn S.J."/>
            <person name="Burne R.A."/>
            <person name="Siepel A."/>
            <person name="Bustamante C.D."/>
            <person name="Stanhope M.J."/>
        </authorList>
    </citation>
    <scope>NUCLEOTIDE SEQUENCE [LARGE SCALE GENOMIC DNA]</scope>
    <source>
        <strain evidence="1 2">SM6</strain>
    </source>
</reference>
<evidence type="ECO:0008006" key="3">
    <source>
        <dbReference type="Google" id="ProtNLM"/>
    </source>
</evidence>
<name>A0A829BUX6_STRMG</name>
<sequence>MTYEEIKLSFLKGGIRSYKVFQGHKLYSHTVTSENNQRLISKRVYLTKKRHYVYYERTDVNWNYWDKGKEDSSFDPNQVEENNVFEVADDLKTFAKYLGKDIVEKLADKVQHGEIVEYLDI</sequence>
<dbReference type="AlphaFoldDB" id="A0A829BUX6"/>
<comment type="caution">
    <text evidence="1">The sequence shown here is derived from an EMBL/GenBank/DDBJ whole genome shotgun (WGS) entry which is preliminary data.</text>
</comment>